<evidence type="ECO:0000256" key="3">
    <source>
        <dbReference type="ARBA" id="ARBA00022670"/>
    </source>
</evidence>
<reference evidence="11 13" key="1">
    <citation type="journal article" date="2019" name="Microbiol. Resour. Announc.">
        <title>The Genome Sequence of the Halobacterium salinarum Type Strain Is Closely Related to That of Laboratory Strains NRC-1 and R1.</title>
        <authorList>
            <person name="Pfeiffer F."/>
            <person name="Marchfelder A."/>
            <person name="Habermann B."/>
            <person name="Dyall-Smith M.L."/>
        </authorList>
    </citation>
    <scope>NUCLEOTIDE SEQUENCE [LARGE SCALE GENOMIC DNA]</scope>
    <source>
        <strain evidence="11">91-R6</strain>
        <strain evidence="13">ATCC 33171 / DSM 3754 / JCM 8978 / NBRC 102687 / NCIMB 764 / 91-R6</strain>
    </source>
</reference>
<keyword evidence="2" id="KW-1003">Cell membrane</keyword>
<dbReference type="InterPro" id="IPR026392">
    <property type="entry name" value="Exo/Archaeosortase_dom"/>
</dbReference>
<feature type="transmembrane region" description="Helical" evidence="10">
    <location>
        <begin position="169"/>
        <end position="188"/>
    </location>
</feature>
<dbReference type="Proteomes" id="UP000323075">
    <property type="component" value="Unassembled WGS sequence"/>
</dbReference>
<feature type="transmembrane region" description="Helical" evidence="10">
    <location>
        <begin position="256"/>
        <end position="274"/>
    </location>
</feature>
<evidence type="ECO:0000313" key="12">
    <source>
        <dbReference type="EMBL" id="TYO82449.1"/>
    </source>
</evidence>
<evidence type="ECO:0000256" key="8">
    <source>
        <dbReference type="PIRSR" id="PIRSR025737-1"/>
    </source>
</evidence>
<feature type="site" description="Transition state stabilizer" evidence="9">
    <location>
        <position position="255"/>
    </location>
</feature>
<dbReference type="GeneID" id="62887877"/>
<evidence type="ECO:0000313" key="13">
    <source>
        <dbReference type="Proteomes" id="UP000296216"/>
    </source>
</evidence>
<keyword evidence="6 10" id="KW-1133">Transmembrane helix</keyword>
<organism evidence="11 13">
    <name type="scientific">Halobacterium salinarum (strain ATCC 33171 / DSM 3754 / JCM 8978 / NBRC 102687 / NCIMB 764 / 91-R6)</name>
    <dbReference type="NCBI Taxonomy" id="2597657"/>
    <lineage>
        <taxon>Archaea</taxon>
        <taxon>Methanobacteriati</taxon>
        <taxon>Methanobacteriota</taxon>
        <taxon>Stenosarchaea group</taxon>
        <taxon>Halobacteria</taxon>
        <taxon>Halobacteriales</taxon>
        <taxon>Halobacteriaceae</taxon>
        <taxon>Halobacterium</taxon>
    </lineage>
</organism>
<dbReference type="EMBL" id="VRYN01000001">
    <property type="protein sequence ID" value="TYO82449.1"/>
    <property type="molecule type" value="Genomic_DNA"/>
</dbReference>
<dbReference type="Proteomes" id="UP000296216">
    <property type="component" value="Chromosome"/>
</dbReference>
<dbReference type="RefSeq" id="WP_136361013.1">
    <property type="nucleotide sequence ID" value="NZ_VRYN01000001.1"/>
</dbReference>
<feature type="transmembrane region" description="Helical" evidence="10">
    <location>
        <begin position="34"/>
        <end position="58"/>
    </location>
</feature>
<feature type="transmembrane region" description="Helical" evidence="10">
    <location>
        <begin position="65"/>
        <end position="83"/>
    </location>
</feature>
<proteinExistence type="predicted"/>
<dbReference type="GO" id="GO:0006508">
    <property type="term" value="P:proteolysis"/>
    <property type="evidence" value="ECO:0007669"/>
    <property type="project" value="UniProtKB-KW"/>
</dbReference>
<keyword evidence="5" id="KW-0378">Hydrolase</keyword>
<dbReference type="InterPro" id="IPR014522">
    <property type="entry name" value="ArtA"/>
</dbReference>
<sequence>MTAATDALAWVVVAAFATSALIDAASDDHEALRRYAAVGAWAVFGLFWGLLIEHFLFVQQSLIEGALAAAAVPACLYTAYLVASGRKSLATLTRAIAVMGLLYIPFQTIEPLRRWAILTTTHHAAWIMGQLGYHPAIEVATSYHGYPAKFAFHGTNVVTGEPWGFPTTVLLACTGIGSMSIVGGLVAAVDAPMRRRLRALGVAIPLIYGMNLVRVVFIAIAHGNQWFGGDVIEGVVFALFPTDNPNRVSYLFADRVLAQSLSVVVLVVLTLALLRIVPELGGVIEDVAFVLTGNEYDITGRFAGDR</sequence>
<comment type="subcellular location">
    <subcellularLocation>
        <location evidence="1">Cell membrane</location>
        <topology evidence="1">Multi-pass membrane protein</topology>
    </subcellularLocation>
</comment>
<protein>
    <submittedName>
        <fullName evidence="11 12">Archaeosortase A</fullName>
    </submittedName>
</protein>
<dbReference type="NCBIfam" id="TIGR04178">
    <property type="entry name" value="exo_archaeo"/>
    <property type="match status" value="1"/>
</dbReference>
<gene>
    <name evidence="11" type="primary">artA</name>
    <name evidence="12" type="ORF">APQ99_00980</name>
    <name evidence="11" type="ORF">HBSAL_01045</name>
</gene>
<dbReference type="InterPro" id="IPR019127">
    <property type="entry name" value="Exosortase"/>
</dbReference>
<dbReference type="EMBL" id="CP038631">
    <property type="protein sequence ID" value="QCC43956.1"/>
    <property type="molecule type" value="Genomic_DNA"/>
</dbReference>
<reference evidence="11" key="3">
    <citation type="journal article" name="MicrobiologyOpen">
        <title>Whole-genome comparison between the type strain of Halobacterium salinarum (DSM 3754(T)) and the laboratory strains R1 and NRC-1.</title>
        <authorList>
            <person name="Pfeiffer F."/>
            <person name="Losensky G."/>
            <person name="Marchfelder A."/>
            <person name="Habermann B."/>
            <person name="Dyall-Smith M."/>
        </authorList>
    </citation>
    <scope>NUCLEOTIDE SEQUENCE</scope>
    <source>
        <strain evidence="11">91-R6</strain>
    </source>
</reference>
<feature type="active site" description="Acyl-thioester intermediate" evidence="8">
    <location>
        <position position="173"/>
    </location>
</feature>
<keyword evidence="3" id="KW-0645">Protease</keyword>
<dbReference type="Pfam" id="PF09721">
    <property type="entry name" value="Exosortase_EpsH"/>
    <property type="match status" value="1"/>
</dbReference>
<evidence type="ECO:0000256" key="10">
    <source>
        <dbReference type="SAM" id="Phobius"/>
    </source>
</evidence>
<dbReference type="NCBIfam" id="TIGR04125">
    <property type="entry name" value="exosort_PGF_TRM"/>
    <property type="match status" value="1"/>
</dbReference>
<evidence type="ECO:0000313" key="11">
    <source>
        <dbReference type="EMBL" id="QCC43956.1"/>
    </source>
</evidence>
<keyword evidence="7 10" id="KW-0472">Membrane</keyword>
<dbReference type="PIRSF" id="PIRSF025737">
    <property type="entry name" value="Cyco1"/>
    <property type="match status" value="1"/>
</dbReference>
<reference evidence="12 14" key="2">
    <citation type="submission" date="2019-07" db="EMBL/GenBank/DDBJ databases">
        <title>Genomic Encyclopedia of Archaeal and Bacterial Type Strains, Phase II (KMG-II): from individual species to whole genera.</title>
        <authorList>
            <person name="Goeker M."/>
        </authorList>
    </citation>
    <scope>NUCLEOTIDE SEQUENCE [LARGE SCALE GENOMIC DNA]</scope>
    <source>
        <strain evidence="12 14">DSM 3754</strain>
    </source>
</reference>
<evidence type="ECO:0000256" key="4">
    <source>
        <dbReference type="ARBA" id="ARBA00022692"/>
    </source>
</evidence>
<evidence type="ECO:0000256" key="5">
    <source>
        <dbReference type="ARBA" id="ARBA00022801"/>
    </source>
</evidence>
<dbReference type="AlphaFoldDB" id="A0A4D6GS50"/>
<evidence type="ECO:0000256" key="7">
    <source>
        <dbReference type="ARBA" id="ARBA00023136"/>
    </source>
</evidence>
<evidence type="ECO:0000256" key="2">
    <source>
        <dbReference type="ARBA" id="ARBA00022475"/>
    </source>
</evidence>
<feature type="transmembrane region" description="Helical" evidence="10">
    <location>
        <begin position="200"/>
        <end position="221"/>
    </location>
</feature>
<feature type="active site" description="Proton donor" evidence="8">
    <location>
        <position position="214"/>
    </location>
</feature>
<dbReference type="GO" id="GO:0008233">
    <property type="term" value="F:peptidase activity"/>
    <property type="evidence" value="ECO:0007669"/>
    <property type="project" value="UniProtKB-KW"/>
</dbReference>
<evidence type="ECO:0000256" key="6">
    <source>
        <dbReference type="ARBA" id="ARBA00022989"/>
    </source>
</evidence>
<accession>A0A4D6GS50</accession>
<dbReference type="GO" id="GO:0005886">
    <property type="term" value="C:plasma membrane"/>
    <property type="evidence" value="ECO:0007669"/>
    <property type="project" value="UniProtKB-SubCell"/>
</dbReference>
<name>A0A4D6GS50_HALS9</name>
<evidence type="ECO:0000313" key="14">
    <source>
        <dbReference type="Proteomes" id="UP000323075"/>
    </source>
</evidence>
<evidence type="ECO:0000256" key="1">
    <source>
        <dbReference type="ARBA" id="ARBA00004651"/>
    </source>
</evidence>
<evidence type="ECO:0000256" key="9">
    <source>
        <dbReference type="PIRSR" id="PIRSR025737-2"/>
    </source>
</evidence>
<keyword evidence="4 10" id="KW-0812">Transmembrane</keyword>